<dbReference type="InterPro" id="IPR017853">
    <property type="entry name" value="GH"/>
</dbReference>
<dbReference type="GO" id="GO:0030246">
    <property type="term" value="F:carbohydrate binding"/>
    <property type="evidence" value="ECO:0007669"/>
    <property type="project" value="InterPro"/>
</dbReference>
<dbReference type="InterPro" id="IPR051923">
    <property type="entry name" value="Glycosyl_Hydrolase_39"/>
</dbReference>
<dbReference type="InterPro" id="IPR010502">
    <property type="entry name" value="Carb-bd_dom_fam9"/>
</dbReference>
<feature type="chain" id="PRO_5007524370" evidence="4">
    <location>
        <begin position="29"/>
        <end position="888"/>
    </location>
</feature>
<dbReference type="Gene3D" id="3.20.20.80">
    <property type="entry name" value="Glycosidases"/>
    <property type="match status" value="1"/>
</dbReference>
<keyword evidence="8" id="KW-1185">Reference proteome</keyword>
<dbReference type="PANTHER" id="PTHR12631:SF10">
    <property type="entry name" value="BETA-XYLOSIDASE-LIKE PROTEIN-RELATED"/>
    <property type="match status" value="1"/>
</dbReference>
<accession>A0A146G4B5</accession>
<keyword evidence="3" id="KW-0326">Glycosidase</keyword>
<dbReference type="STRING" id="690879.TSACC_21034"/>
<dbReference type="InParanoid" id="A0A146G4B5"/>
<name>A0A146G4B5_TERSA</name>
<comment type="similarity">
    <text evidence="1">Belongs to the glycosyl hydrolase 39 family.</text>
</comment>
<dbReference type="GO" id="GO:0016052">
    <property type="term" value="P:carbohydrate catabolic process"/>
    <property type="evidence" value="ECO:0007669"/>
    <property type="project" value="InterPro"/>
</dbReference>
<dbReference type="EMBL" id="BDCO01000002">
    <property type="protein sequence ID" value="GAT32635.1"/>
    <property type="molecule type" value="Genomic_DNA"/>
</dbReference>
<dbReference type="InterPro" id="IPR049166">
    <property type="entry name" value="GH39_cat"/>
</dbReference>
<dbReference type="PANTHER" id="PTHR12631">
    <property type="entry name" value="ALPHA-L-IDURONIDASE"/>
    <property type="match status" value="1"/>
</dbReference>
<protein>
    <submittedName>
        <fullName evidence="7">Carbohydrate family 9 binding domain-like</fullName>
    </submittedName>
</protein>
<proteinExistence type="inferred from homology"/>
<dbReference type="Gene3D" id="2.60.40.1190">
    <property type="match status" value="1"/>
</dbReference>
<dbReference type="Proteomes" id="UP000076023">
    <property type="component" value="Unassembled WGS sequence"/>
</dbReference>
<dbReference type="SUPFAM" id="SSF51445">
    <property type="entry name" value="(Trans)glycosidases"/>
    <property type="match status" value="1"/>
</dbReference>
<sequence>MKDIPVFLPGRRLTLALTLALLAPTVRAADAPSGLAFSSTAKGNIFTDAQGTVTLKVPASIASGTLTVKNESGAVIETRPLAGNSGDVSITLPQKGFYAIDAETVQADGAKSRGSTTAAVVGPVPSDEMRLQSRLGLWTVQGDADLVLAAGARWNRRMISIHKLGENMLSENPPAAESVLFPKSPFTQVGVMSFGLPLWLMEPTDKKKSFGNPLNKPTDWNKLKALVSAWVRQQGENFPDYFEIYNEPEWQWKGASNEDLVRVLATIADGIKEASPKTQVLGPGFSSIRIKDPARLDLVTAKEQGLFDHLDGLVVHAYVDGSAPEKEFIQRVEELQEFLRDIGRPKFPIHITEFGWTSGKGTWQKPVDEITQARYVTRSLTLLAALGVENATYFCLQFKAAPNPGERGFSLVHDDSTPKPGYAAYANVARWLAGVKGTGTWLRLTPTTHLVLFEKSDNTSIAVAWDTEAERAIGLPLVTSRREDMMGRSLPASDTLALSPSPIFLEFSESQSPSIEMLARLDVMRGGEDVTLPRGGEWIAPAPLVVRDGRLAVPASAANGDYLLLTRDGQKWLGQPVKVIPPLEARPPVLAWPADQQEPSLETTVISHSAVPVTTRLAVKLDGTRDRFLEASEIAPGETRQLSVPLDGLSQGTRYRGKMAVDSRHEGRRDEISLPLDFTILSAAPVPRGGQPDWSQIPAVDFSAWDPFGGPIAPEDCSATLQAAHGVEGLHLRVVVRDDEHLQTRSGEDIWSQDSIQIGLDPDHQKTWEANDLFGLKGHRVFEYGVAWNGKQPMTWRWVSYVPELPVGVAEPRVQLRVKREGDITTYDILFPWAVMGLDRPMAAGSAIGISLSLADADTGKTSRRALRLYGGIAEGKDPEKYGPLWLR</sequence>
<dbReference type="AlphaFoldDB" id="A0A146G4B5"/>
<comment type="caution">
    <text evidence="7">The sequence shown here is derived from an EMBL/GenBank/DDBJ whole genome shotgun (WGS) entry which is preliminary data.</text>
</comment>
<evidence type="ECO:0000256" key="3">
    <source>
        <dbReference type="ARBA" id="ARBA00023295"/>
    </source>
</evidence>
<evidence type="ECO:0000256" key="4">
    <source>
        <dbReference type="SAM" id="SignalP"/>
    </source>
</evidence>
<dbReference type="Pfam" id="PF06452">
    <property type="entry name" value="CBM9_1"/>
    <property type="match status" value="1"/>
</dbReference>
<dbReference type="RefSeq" id="WP_075078461.1">
    <property type="nucleotide sequence ID" value="NZ_BDCO01000002.1"/>
</dbReference>
<feature type="domain" description="Glycosyl hydrolases family 39 N-terminal catalytic" evidence="5">
    <location>
        <begin position="218"/>
        <end position="466"/>
    </location>
</feature>
<dbReference type="SUPFAM" id="SSF49344">
    <property type="entry name" value="CBD9-like"/>
    <property type="match status" value="1"/>
</dbReference>
<evidence type="ECO:0000313" key="7">
    <source>
        <dbReference type="EMBL" id="GAT32635.1"/>
    </source>
</evidence>
<evidence type="ECO:0000259" key="5">
    <source>
        <dbReference type="Pfam" id="PF01229"/>
    </source>
</evidence>
<dbReference type="GO" id="GO:0004553">
    <property type="term" value="F:hydrolase activity, hydrolyzing O-glycosyl compounds"/>
    <property type="evidence" value="ECO:0007669"/>
    <property type="project" value="InterPro"/>
</dbReference>
<keyword evidence="4" id="KW-0732">Signal</keyword>
<evidence type="ECO:0000256" key="2">
    <source>
        <dbReference type="ARBA" id="ARBA00022801"/>
    </source>
</evidence>
<feature type="signal peptide" evidence="4">
    <location>
        <begin position="1"/>
        <end position="28"/>
    </location>
</feature>
<gene>
    <name evidence="7" type="ORF">TSACC_21034</name>
</gene>
<evidence type="ECO:0000259" key="6">
    <source>
        <dbReference type="Pfam" id="PF06452"/>
    </source>
</evidence>
<organism evidence="7 8">
    <name type="scientific">Terrimicrobium sacchariphilum</name>
    <dbReference type="NCBI Taxonomy" id="690879"/>
    <lineage>
        <taxon>Bacteria</taxon>
        <taxon>Pseudomonadati</taxon>
        <taxon>Verrucomicrobiota</taxon>
        <taxon>Terrimicrobiia</taxon>
        <taxon>Terrimicrobiales</taxon>
        <taxon>Terrimicrobiaceae</taxon>
        <taxon>Terrimicrobium</taxon>
    </lineage>
</organism>
<keyword evidence="2" id="KW-0378">Hydrolase</keyword>
<dbReference type="OrthoDB" id="9760056at2"/>
<evidence type="ECO:0000313" key="8">
    <source>
        <dbReference type="Proteomes" id="UP000076023"/>
    </source>
</evidence>
<reference evidence="8" key="1">
    <citation type="journal article" date="2017" name="Genome Announc.">
        <title>Draft Genome Sequence of Terrimicrobium sacchariphilum NM-5T, a Facultative Anaerobic Soil Bacterium of the Class Spartobacteria.</title>
        <authorList>
            <person name="Qiu Y.L."/>
            <person name="Tourlousse D.M."/>
            <person name="Matsuura N."/>
            <person name="Ohashi A."/>
            <person name="Sekiguchi Y."/>
        </authorList>
    </citation>
    <scope>NUCLEOTIDE SEQUENCE [LARGE SCALE GENOMIC DNA]</scope>
    <source>
        <strain evidence="8">NM-5</strain>
    </source>
</reference>
<evidence type="ECO:0000256" key="1">
    <source>
        <dbReference type="ARBA" id="ARBA00008875"/>
    </source>
</evidence>
<feature type="domain" description="Carbohydrate-binding" evidence="6">
    <location>
        <begin position="714"/>
        <end position="887"/>
    </location>
</feature>
<dbReference type="Pfam" id="PF01229">
    <property type="entry name" value="Glyco_hydro_39"/>
    <property type="match status" value="1"/>
</dbReference>